<evidence type="ECO:0000259" key="12">
    <source>
        <dbReference type="PROSITE" id="PS50002"/>
    </source>
</evidence>
<evidence type="ECO:0000256" key="1">
    <source>
        <dbReference type="ARBA" id="ARBA00004496"/>
    </source>
</evidence>
<dbReference type="PRINTS" id="PR00452">
    <property type="entry name" value="SH3DOMAIN"/>
</dbReference>
<dbReference type="InterPro" id="IPR019821">
    <property type="entry name" value="Kinesin_motor_CS"/>
</dbReference>
<keyword evidence="2 7" id="KW-0728">SH3 domain</keyword>
<dbReference type="InterPro" id="IPR036961">
    <property type="entry name" value="Kinesin_motor_dom_sf"/>
</dbReference>
<dbReference type="PROSITE" id="PS50002">
    <property type="entry name" value="SH3"/>
    <property type="match status" value="1"/>
</dbReference>
<dbReference type="GO" id="GO:0005875">
    <property type="term" value="C:microtubule associated complex"/>
    <property type="evidence" value="ECO:0007669"/>
    <property type="project" value="TreeGrafter"/>
</dbReference>
<dbReference type="Gene3D" id="1.10.720.30">
    <property type="entry name" value="SAP domain"/>
    <property type="match status" value="1"/>
</dbReference>
<dbReference type="GO" id="GO:0007052">
    <property type="term" value="P:mitotic spindle organization"/>
    <property type="evidence" value="ECO:0007669"/>
    <property type="project" value="TreeGrafter"/>
</dbReference>
<dbReference type="Gene3D" id="2.30.30.40">
    <property type="entry name" value="SH3 Domains"/>
    <property type="match status" value="1"/>
</dbReference>
<gene>
    <name evidence="15" type="ORF">ALAG00032_LOCUS3261</name>
</gene>
<evidence type="ECO:0000256" key="9">
    <source>
        <dbReference type="RuleBase" id="RU000394"/>
    </source>
</evidence>
<comment type="caution">
    <text evidence="8">Lacks conserved residue(s) required for the propagation of feature annotation.</text>
</comment>
<reference evidence="15" key="1">
    <citation type="submission" date="2021-01" db="EMBL/GenBank/DDBJ databases">
        <authorList>
            <person name="Corre E."/>
            <person name="Pelletier E."/>
            <person name="Niang G."/>
            <person name="Scheremetjew M."/>
            <person name="Finn R."/>
            <person name="Kale V."/>
            <person name="Holt S."/>
            <person name="Cochrane G."/>
            <person name="Meng A."/>
            <person name="Brown T."/>
            <person name="Cohen L."/>
        </authorList>
    </citation>
    <scope>NUCLEOTIDE SEQUENCE</scope>
    <source>
        <strain evidence="15">CCMP1510</strain>
    </source>
</reference>
<evidence type="ECO:0000256" key="8">
    <source>
        <dbReference type="PROSITE-ProRule" id="PRU00283"/>
    </source>
</evidence>
<protein>
    <recommendedName>
        <fullName evidence="9">Kinesin-like protein</fullName>
    </recommendedName>
</protein>
<dbReference type="InterPro" id="IPR036028">
    <property type="entry name" value="SH3-like_dom_sf"/>
</dbReference>
<dbReference type="GO" id="GO:0005874">
    <property type="term" value="C:microtubule"/>
    <property type="evidence" value="ECO:0007669"/>
    <property type="project" value="UniProtKB-KW"/>
</dbReference>
<dbReference type="InterPro" id="IPR003034">
    <property type="entry name" value="SAP_dom"/>
</dbReference>
<feature type="domain" description="SH3" evidence="12">
    <location>
        <begin position="594"/>
        <end position="654"/>
    </location>
</feature>
<dbReference type="GO" id="GO:0005737">
    <property type="term" value="C:cytoplasm"/>
    <property type="evidence" value="ECO:0007669"/>
    <property type="project" value="UniProtKB-SubCell"/>
</dbReference>
<dbReference type="GO" id="GO:0008017">
    <property type="term" value="F:microtubule binding"/>
    <property type="evidence" value="ECO:0007669"/>
    <property type="project" value="InterPro"/>
</dbReference>
<keyword evidence="4 9" id="KW-0547">Nucleotide-binding</keyword>
<evidence type="ECO:0000259" key="13">
    <source>
        <dbReference type="PROSITE" id="PS50067"/>
    </source>
</evidence>
<dbReference type="InterPro" id="IPR001752">
    <property type="entry name" value="Kinesin_motor_dom"/>
</dbReference>
<feature type="compositionally biased region" description="Acidic residues" evidence="11">
    <location>
        <begin position="492"/>
        <end position="512"/>
    </location>
</feature>
<dbReference type="SMART" id="SM00513">
    <property type="entry name" value="SAP"/>
    <property type="match status" value="1"/>
</dbReference>
<evidence type="ECO:0000259" key="14">
    <source>
        <dbReference type="PROSITE" id="PS50800"/>
    </source>
</evidence>
<keyword evidence="3" id="KW-0963">Cytoplasm</keyword>
<accession>A0A7S3NII8</accession>
<evidence type="ECO:0000256" key="4">
    <source>
        <dbReference type="ARBA" id="ARBA00022741"/>
    </source>
</evidence>
<keyword evidence="6 10" id="KW-0175">Coiled coil</keyword>
<feature type="domain" description="Kinesin motor" evidence="13">
    <location>
        <begin position="1"/>
        <end position="129"/>
    </location>
</feature>
<dbReference type="PANTHER" id="PTHR47969:SF15">
    <property type="entry name" value="CHROMOSOME-ASSOCIATED KINESIN KIF4A-RELATED"/>
    <property type="match status" value="1"/>
</dbReference>
<dbReference type="SMART" id="SM00129">
    <property type="entry name" value="KISc"/>
    <property type="match status" value="1"/>
</dbReference>
<keyword evidence="9" id="KW-0493">Microtubule</keyword>
<dbReference type="GO" id="GO:0051231">
    <property type="term" value="P:spindle elongation"/>
    <property type="evidence" value="ECO:0007669"/>
    <property type="project" value="TreeGrafter"/>
</dbReference>
<dbReference type="Pfam" id="PF00225">
    <property type="entry name" value="Kinesin"/>
    <property type="match status" value="1"/>
</dbReference>
<dbReference type="InterPro" id="IPR027417">
    <property type="entry name" value="P-loop_NTPase"/>
</dbReference>
<dbReference type="SUPFAM" id="SSF50044">
    <property type="entry name" value="SH3-domain"/>
    <property type="match status" value="1"/>
</dbReference>
<sequence>MNKESSRSHAMIWVKVTSTDSTCGKLSLVDLAGSERQAKTGATGDRLQEGIQINKGLLVLGQVVSTLADNAATRARSHIPFRDSKLTRLLADSLGGTATTCLLACIAPESQHRDETTNTLRYATRARDVTNISVRHVVTKKDDEQITYLRAENDRLRRSLESATVRIASLEKQLVISSSQQTEPPSCIVQEVFDDFEEEDPSLDSNLDQEDDEEIDQEISQYADEEYEEDSVAQAARTKYTQAVTTLEAEIAALEKARDEVAAELERKLSMAKTNAVSNSLKKEIEQLRESVRQRKQRLETKSRELEAAIRDRDRLREDMAKVKRERVTLERRLREEAAARAKSTRAAHIAELRVSREQERSKAALSKLKSEHQLQAAVLRRKCQQESSLLRRQRALHTNLNKKSDSRLDPVKRAHHRFVDTNLNARLEANVNADVQKSNDDDDANNRSAIRLPPLSAVDARLALRWYHQQLVLARRAAVSHTTKQAKKNEEDDDSEWEIDEEAADDDDDDDFKPRKKNLHSRKSSSENATLTSSIATNGFGSMTVAQLKSELKSLNLKTVGRKSELIDRLQAHRIASCAMPSQNIQSCANNKDKCFYVLALYDCVAENQGELAFSKGSRIQVTSQAEDPWWSGVLDDGTTGLFPSNYVQPLLPSNVNSHSSTISRQPLRIVNV</sequence>
<feature type="compositionally biased region" description="Basic residues" evidence="11">
    <location>
        <begin position="515"/>
        <end position="524"/>
    </location>
</feature>
<dbReference type="InterPro" id="IPR036361">
    <property type="entry name" value="SAP_dom_sf"/>
</dbReference>
<dbReference type="PROSITE" id="PS00411">
    <property type="entry name" value="KINESIN_MOTOR_1"/>
    <property type="match status" value="1"/>
</dbReference>
<dbReference type="GO" id="GO:0005524">
    <property type="term" value="F:ATP binding"/>
    <property type="evidence" value="ECO:0007669"/>
    <property type="project" value="UniProtKB-KW"/>
</dbReference>
<evidence type="ECO:0000256" key="7">
    <source>
        <dbReference type="PROSITE-ProRule" id="PRU00192"/>
    </source>
</evidence>
<dbReference type="Pfam" id="PF00018">
    <property type="entry name" value="SH3_1"/>
    <property type="match status" value="1"/>
</dbReference>
<comment type="similarity">
    <text evidence="8 9">Belongs to the TRAFAC class myosin-kinesin ATPase superfamily. Kinesin family.</text>
</comment>
<keyword evidence="5 9" id="KW-0067">ATP-binding</keyword>
<feature type="domain" description="SAP" evidence="14">
    <location>
        <begin position="541"/>
        <end position="575"/>
    </location>
</feature>
<organism evidence="15">
    <name type="scientific">Aureoumbra lagunensis</name>
    <dbReference type="NCBI Taxonomy" id="44058"/>
    <lineage>
        <taxon>Eukaryota</taxon>
        <taxon>Sar</taxon>
        <taxon>Stramenopiles</taxon>
        <taxon>Ochrophyta</taxon>
        <taxon>Pelagophyceae</taxon>
        <taxon>Pelagomonadales</taxon>
        <taxon>Aureoumbra</taxon>
    </lineage>
</organism>
<evidence type="ECO:0000256" key="11">
    <source>
        <dbReference type="SAM" id="MobiDB-lite"/>
    </source>
</evidence>
<dbReference type="SUPFAM" id="SSF68906">
    <property type="entry name" value="SAP domain"/>
    <property type="match status" value="1"/>
</dbReference>
<comment type="subcellular location">
    <subcellularLocation>
        <location evidence="1">Cytoplasm</location>
    </subcellularLocation>
</comment>
<dbReference type="InterPro" id="IPR027640">
    <property type="entry name" value="Kinesin-like_fam"/>
</dbReference>
<name>A0A7S3NII8_9STRA</name>
<evidence type="ECO:0000313" key="15">
    <source>
        <dbReference type="EMBL" id="CAE0362520.1"/>
    </source>
</evidence>
<proteinExistence type="inferred from homology"/>
<dbReference type="SUPFAM" id="SSF52540">
    <property type="entry name" value="P-loop containing nucleoside triphosphate hydrolases"/>
    <property type="match status" value="1"/>
</dbReference>
<keyword evidence="9" id="KW-0505">Motor protein</keyword>
<evidence type="ECO:0000256" key="2">
    <source>
        <dbReference type="ARBA" id="ARBA00022443"/>
    </source>
</evidence>
<evidence type="ECO:0000256" key="3">
    <source>
        <dbReference type="ARBA" id="ARBA00022490"/>
    </source>
</evidence>
<dbReference type="AlphaFoldDB" id="A0A7S3NII8"/>
<feature type="region of interest" description="Disordered" evidence="11">
    <location>
        <begin position="479"/>
        <end position="531"/>
    </location>
</feature>
<dbReference type="SMART" id="SM00326">
    <property type="entry name" value="SH3"/>
    <property type="match status" value="1"/>
</dbReference>
<dbReference type="PROSITE" id="PS50800">
    <property type="entry name" value="SAP"/>
    <property type="match status" value="1"/>
</dbReference>
<dbReference type="Pfam" id="PF02037">
    <property type="entry name" value="SAP"/>
    <property type="match status" value="1"/>
</dbReference>
<dbReference type="InterPro" id="IPR001452">
    <property type="entry name" value="SH3_domain"/>
</dbReference>
<dbReference type="PANTHER" id="PTHR47969">
    <property type="entry name" value="CHROMOSOME-ASSOCIATED KINESIN KIF4A-RELATED"/>
    <property type="match status" value="1"/>
</dbReference>
<dbReference type="PRINTS" id="PR00380">
    <property type="entry name" value="KINESINHEAVY"/>
</dbReference>
<dbReference type="EMBL" id="HBIJ01004623">
    <property type="protein sequence ID" value="CAE0362520.1"/>
    <property type="molecule type" value="Transcribed_RNA"/>
</dbReference>
<dbReference type="GO" id="GO:0003777">
    <property type="term" value="F:microtubule motor activity"/>
    <property type="evidence" value="ECO:0007669"/>
    <property type="project" value="InterPro"/>
</dbReference>
<evidence type="ECO:0000256" key="6">
    <source>
        <dbReference type="ARBA" id="ARBA00023054"/>
    </source>
</evidence>
<feature type="coiled-coil region" evidence="10">
    <location>
        <begin position="237"/>
        <end position="340"/>
    </location>
</feature>
<dbReference type="Gene3D" id="3.40.850.10">
    <property type="entry name" value="Kinesin motor domain"/>
    <property type="match status" value="1"/>
</dbReference>
<dbReference type="GO" id="GO:0007018">
    <property type="term" value="P:microtubule-based movement"/>
    <property type="evidence" value="ECO:0007669"/>
    <property type="project" value="InterPro"/>
</dbReference>
<evidence type="ECO:0000256" key="10">
    <source>
        <dbReference type="SAM" id="Coils"/>
    </source>
</evidence>
<evidence type="ECO:0000256" key="5">
    <source>
        <dbReference type="ARBA" id="ARBA00022840"/>
    </source>
</evidence>
<dbReference type="PROSITE" id="PS50067">
    <property type="entry name" value="KINESIN_MOTOR_2"/>
    <property type="match status" value="1"/>
</dbReference>